<organism evidence="3 4">
    <name type="scientific">Sulfitobacter geojensis</name>
    <dbReference type="NCBI Taxonomy" id="1342299"/>
    <lineage>
        <taxon>Bacteria</taxon>
        <taxon>Pseudomonadati</taxon>
        <taxon>Pseudomonadota</taxon>
        <taxon>Alphaproteobacteria</taxon>
        <taxon>Rhodobacterales</taxon>
        <taxon>Roseobacteraceae</taxon>
        <taxon>Sulfitobacter</taxon>
    </lineage>
</organism>
<feature type="compositionally biased region" description="Basic and acidic residues" evidence="1">
    <location>
        <begin position="1"/>
        <end position="11"/>
    </location>
</feature>
<feature type="region of interest" description="Disordered" evidence="1">
    <location>
        <begin position="1"/>
        <end position="28"/>
    </location>
</feature>
<comment type="caution">
    <text evidence="3">The sequence shown here is derived from an EMBL/GenBank/DDBJ whole genome shotgun (WGS) entry which is preliminary data.</text>
</comment>
<accession>A0AAE2VZI5</accession>
<evidence type="ECO:0000313" key="4">
    <source>
        <dbReference type="Proteomes" id="UP000732193"/>
    </source>
</evidence>
<protein>
    <submittedName>
        <fullName evidence="3">Hemerythrin domain-containing protein</fullName>
    </submittedName>
</protein>
<dbReference type="Proteomes" id="UP000732193">
    <property type="component" value="Unassembled WGS sequence"/>
</dbReference>
<name>A0AAE2VZI5_9RHOB</name>
<evidence type="ECO:0000256" key="1">
    <source>
        <dbReference type="SAM" id="MobiDB-lite"/>
    </source>
</evidence>
<dbReference type="InterPro" id="IPR012312">
    <property type="entry name" value="Hemerythrin-like"/>
</dbReference>
<proteinExistence type="predicted"/>
<feature type="domain" description="Hemerythrin-like" evidence="2">
    <location>
        <begin position="42"/>
        <end position="187"/>
    </location>
</feature>
<evidence type="ECO:0000313" key="3">
    <source>
        <dbReference type="EMBL" id="MBM1714745.1"/>
    </source>
</evidence>
<evidence type="ECO:0000259" key="2">
    <source>
        <dbReference type="Pfam" id="PF01814"/>
    </source>
</evidence>
<dbReference type="Gene3D" id="1.20.120.520">
    <property type="entry name" value="nmb1532 protein domain like"/>
    <property type="match status" value="1"/>
</dbReference>
<dbReference type="RefSeq" id="WP_203242732.1">
    <property type="nucleotide sequence ID" value="NZ_JAFBRH010000003.1"/>
</dbReference>
<sequence>MSGDSDLRRTPLAELSVETGVRPGKPDLGTVQPDARRAGRHLAAIHRHYLGDLARIAEVLQRVKAGDAPPAEVAHIVLDTDMAQNLRAVGTICGQECGVLKMHHDIEEQSIFPLLHGRGTSQIKAIVDRLQAEHLVVHEILERLAAAADTLSVTPSAENFELATEIFDRLLSVVRSHFHYEETTLEEALGVFGVNI</sequence>
<gene>
    <name evidence="3" type="ORF">JQV55_14335</name>
</gene>
<dbReference type="EMBL" id="JAFBRM010000003">
    <property type="protein sequence ID" value="MBM1714745.1"/>
    <property type="molecule type" value="Genomic_DNA"/>
</dbReference>
<dbReference type="Pfam" id="PF01814">
    <property type="entry name" value="Hemerythrin"/>
    <property type="match status" value="1"/>
</dbReference>
<keyword evidence="4" id="KW-1185">Reference proteome</keyword>
<dbReference type="AlphaFoldDB" id="A0AAE2VZI5"/>
<reference evidence="3 4" key="1">
    <citation type="submission" date="2021-01" db="EMBL/GenBank/DDBJ databases">
        <title>Diatom-associated Roseobacters Show Island Model of Population Structure.</title>
        <authorList>
            <person name="Qu L."/>
            <person name="Feng X."/>
            <person name="Chen Y."/>
            <person name="Li L."/>
            <person name="Wang X."/>
            <person name="Hu Z."/>
            <person name="Wang H."/>
            <person name="Luo H."/>
        </authorList>
    </citation>
    <scope>NUCLEOTIDE SEQUENCE [LARGE SCALE GENOMIC DNA]</scope>
    <source>
        <strain evidence="3 4">TR60-84</strain>
    </source>
</reference>